<keyword evidence="4 10" id="KW-1133">Transmembrane helix</keyword>
<dbReference type="GO" id="GO:0004930">
    <property type="term" value="F:G protein-coupled receptor activity"/>
    <property type="evidence" value="ECO:0007669"/>
    <property type="project" value="UniProtKB-KW"/>
</dbReference>
<dbReference type="InterPro" id="IPR017452">
    <property type="entry name" value="GPCR_Rhodpsn_7TM"/>
</dbReference>
<reference evidence="12" key="1">
    <citation type="journal article" date="2022" name="bioRxiv">
        <title>Sequencing and chromosome-scale assembly of the giantPleurodeles waltlgenome.</title>
        <authorList>
            <person name="Brown T."/>
            <person name="Elewa A."/>
            <person name="Iarovenko S."/>
            <person name="Subramanian E."/>
            <person name="Araus A.J."/>
            <person name="Petzold A."/>
            <person name="Susuki M."/>
            <person name="Suzuki K.-i.T."/>
            <person name="Hayashi T."/>
            <person name="Toyoda A."/>
            <person name="Oliveira C."/>
            <person name="Osipova E."/>
            <person name="Leigh N.D."/>
            <person name="Simon A."/>
            <person name="Yun M.H."/>
        </authorList>
    </citation>
    <scope>NUCLEOTIDE SEQUENCE</scope>
    <source>
        <strain evidence="12">20211129_DDA</strain>
        <tissue evidence="12">Liver</tissue>
    </source>
</reference>
<dbReference type="AlphaFoldDB" id="A0AAV7PZ27"/>
<dbReference type="FunFam" id="1.20.1070.10:FF:000015">
    <property type="entry name" value="Olfactory receptor"/>
    <property type="match status" value="1"/>
</dbReference>
<keyword evidence="6 10" id="KW-0472">Membrane</keyword>
<sequence length="314" mass="35084">MERRNKSMVSEFILLGLSDRPELQILLFVMFLKMYLVTVLGNSVIIRAISTTPQLHTPMYFFLGNLSFVDMCFTSVTVPKLLVNILSEKKSISVAGCITQLSFFISLAGMECALLTVMAYDRYVAICSPLHYSMVMNRRMCLVLVAISWVTISVHSVLHSVLTSRLTFCGLNLIHHFFCDMTALLKLSCSDTTTNELVIFIEGPFSVAVPLGIVLVSYVRIIATILKMHSAEGRNKAFSTCSSHLIVVALYFGTIIFMYFRPTSSYSLDYDRVVSVMYTVVAPMLNPFIYSLRNSEVKGALWRAFGGKGSSSKL</sequence>
<dbReference type="PROSITE" id="PS00237">
    <property type="entry name" value="G_PROTEIN_RECEP_F1_1"/>
    <property type="match status" value="1"/>
</dbReference>
<evidence type="ECO:0000256" key="2">
    <source>
        <dbReference type="ARBA" id="ARBA00022475"/>
    </source>
</evidence>
<keyword evidence="2 10" id="KW-1003">Cell membrane</keyword>
<feature type="transmembrane region" description="Helical" evidence="10">
    <location>
        <begin position="98"/>
        <end position="120"/>
    </location>
</feature>
<evidence type="ECO:0000256" key="7">
    <source>
        <dbReference type="ARBA" id="ARBA00023170"/>
    </source>
</evidence>
<dbReference type="PRINTS" id="PR00245">
    <property type="entry name" value="OLFACTORYR"/>
</dbReference>
<evidence type="ECO:0000256" key="8">
    <source>
        <dbReference type="ARBA" id="ARBA00023224"/>
    </source>
</evidence>
<feature type="transmembrane region" description="Helical" evidence="10">
    <location>
        <begin position="272"/>
        <end position="292"/>
    </location>
</feature>
<comment type="subcellular location">
    <subcellularLocation>
        <location evidence="1 10">Cell membrane</location>
        <topology evidence="1 10">Multi-pass membrane protein</topology>
    </subcellularLocation>
</comment>
<dbReference type="Proteomes" id="UP001066276">
    <property type="component" value="Chromosome 7"/>
</dbReference>
<accession>A0AAV7PZ27</accession>
<evidence type="ECO:0000256" key="9">
    <source>
        <dbReference type="RuleBase" id="RU000688"/>
    </source>
</evidence>
<dbReference type="InterPro" id="IPR000725">
    <property type="entry name" value="Olfact_rcpt"/>
</dbReference>
<dbReference type="PROSITE" id="PS50262">
    <property type="entry name" value="G_PROTEIN_RECEP_F1_2"/>
    <property type="match status" value="1"/>
</dbReference>
<feature type="transmembrane region" description="Helical" evidence="10">
    <location>
        <begin position="58"/>
        <end position="78"/>
    </location>
</feature>
<dbReference type="InterPro" id="IPR000276">
    <property type="entry name" value="GPCR_Rhodpsn"/>
</dbReference>
<feature type="transmembrane region" description="Helical" evidence="10">
    <location>
        <begin position="238"/>
        <end position="260"/>
    </location>
</feature>
<comment type="similarity">
    <text evidence="9">Belongs to the G-protein coupled receptor 1 family.</text>
</comment>
<keyword evidence="3 9" id="KW-0812">Transmembrane</keyword>
<gene>
    <name evidence="12" type="ORF">NDU88_009299</name>
</gene>
<keyword evidence="8 9" id="KW-0807">Transducer</keyword>
<protein>
    <recommendedName>
        <fullName evidence="10">Olfactory receptor</fullName>
    </recommendedName>
</protein>
<evidence type="ECO:0000256" key="4">
    <source>
        <dbReference type="ARBA" id="ARBA00022989"/>
    </source>
</evidence>
<proteinExistence type="inferred from homology"/>
<evidence type="ECO:0000256" key="1">
    <source>
        <dbReference type="ARBA" id="ARBA00004651"/>
    </source>
</evidence>
<name>A0AAV7PZ27_PLEWA</name>
<evidence type="ECO:0000259" key="11">
    <source>
        <dbReference type="PROSITE" id="PS50262"/>
    </source>
</evidence>
<dbReference type="GO" id="GO:0005886">
    <property type="term" value="C:plasma membrane"/>
    <property type="evidence" value="ECO:0007669"/>
    <property type="project" value="UniProtKB-SubCell"/>
</dbReference>
<dbReference type="CDD" id="cd13954">
    <property type="entry name" value="7tmA_OR"/>
    <property type="match status" value="1"/>
</dbReference>
<evidence type="ECO:0000256" key="5">
    <source>
        <dbReference type="ARBA" id="ARBA00023040"/>
    </source>
</evidence>
<feature type="transmembrane region" description="Helical" evidence="10">
    <location>
        <begin position="25"/>
        <end position="46"/>
    </location>
</feature>
<dbReference type="Pfam" id="PF13853">
    <property type="entry name" value="7tm_4"/>
    <property type="match status" value="1"/>
</dbReference>
<feature type="domain" description="G-protein coupled receptors family 1 profile" evidence="11">
    <location>
        <begin position="41"/>
        <end position="290"/>
    </location>
</feature>
<evidence type="ECO:0000256" key="10">
    <source>
        <dbReference type="RuleBase" id="RU363047"/>
    </source>
</evidence>
<dbReference type="GO" id="GO:0004984">
    <property type="term" value="F:olfactory receptor activity"/>
    <property type="evidence" value="ECO:0007669"/>
    <property type="project" value="InterPro"/>
</dbReference>
<dbReference type="EMBL" id="JANPWB010000011">
    <property type="protein sequence ID" value="KAJ1130955.1"/>
    <property type="molecule type" value="Genomic_DNA"/>
</dbReference>
<dbReference type="SUPFAM" id="SSF81321">
    <property type="entry name" value="Family A G protein-coupled receptor-like"/>
    <property type="match status" value="1"/>
</dbReference>
<keyword evidence="10" id="KW-0552">Olfaction</keyword>
<evidence type="ECO:0000256" key="3">
    <source>
        <dbReference type="ARBA" id="ARBA00022692"/>
    </source>
</evidence>
<keyword evidence="7 9" id="KW-0675">Receptor</keyword>
<feature type="transmembrane region" description="Helical" evidence="10">
    <location>
        <begin position="205"/>
        <end position="226"/>
    </location>
</feature>
<evidence type="ECO:0000313" key="13">
    <source>
        <dbReference type="Proteomes" id="UP001066276"/>
    </source>
</evidence>
<keyword evidence="10" id="KW-0716">Sensory transduction</keyword>
<evidence type="ECO:0000313" key="12">
    <source>
        <dbReference type="EMBL" id="KAJ1130955.1"/>
    </source>
</evidence>
<keyword evidence="13" id="KW-1185">Reference proteome</keyword>
<organism evidence="12 13">
    <name type="scientific">Pleurodeles waltl</name>
    <name type="common">Iberian ribbed newt</name>
    <dbReference type="NCBI Taxonomy" id="8319"/>
    <lineage>
        <taxon>Eukaryota</taxon>
        <taxon>Metazoa</taxon>
        <taxon>Chordata</taxon>
        <taxon>Craniata</taxon>
        <taxon>Vertebrata</taxon>
        <taxon>Euteleostomi</taxon>
        <taxon>Amphibia</taxon>
        <taxon>Batrachia</taxon>
        <taxon>Caudata</taxon>
        <taxon>Salamandroidea</taxon>
        <taxon>Salamandridae</taxon>
        <taxon>Pleurodelinae</taxon>
        <taxon>Pleurodeles</taxon>
    </lineage>
</organism>
<dbReference type="PRINTS" id="PR00237">
    <property type="entry name" value="GPCRRHODOPSN"/>
</dbReference>
<comment type="caution">
    <text evidence="12">The sequence shown here is derived from an EMBL/GenBank/DDBJ whole genome shotgun (WGS) entry which is preliminary data.</text>
</comment>
<feature type="transmembrane region" description="Helical" evidence="10">
    <location>
        <begin position="141"/>
        <end position="162"/>
    </location>
</feature>
<dbReference type="PANTHER" id="PTHR48001">
    <property type="entry name" value="OLFACTORY RECEPTOR"/>
    <property type="match status" value="1"/>
</dbReference>
<dbReference type="Gene3D" id="1.20.1070.10">
    <property type="entry name" value="Rhodopsin 7-helix transmembrane proteins"/>
    <property type="match status" value="1"/>
</dbReference>
<keyword evidence="5 9" id="KW-0297">G-protein coupled receptor</keyword>
<evidence type="ECO:0000256" key="6">
    <source>
        <dbReference type="ARBA" id="ARBA00023136"/>
    </source>
</evidence>